<proteinExistence type="predicted"/>
<evidence type="ECO:0000313" key="3">
    <source>
        <dbReference type="WBParaSite" id="PDA_v2.g9439.t1"/>
    </source>
</evidence>
<accession>A0A914QZ67</accession>
<dbReference type="AlphaFoldDB" id="A0A914QZ67"/>
<feature type="compositionally biased region" description="Basic and acidic residues" evidence="1">
    <location>
        <begin position="117"/>
        <end position="131"/>
    </location>
</feature>
<feature type="compositionally biased region" description="Basic and acidic residues" evidence="1">
    <location>
        <begin position="15"/>
        <end position="27"/>
    </location>
</feature>
<evidence type="ECO:0000256" key="1">
    <source>
        <dbReference type="SAM" id="MobiDB-lite"/>
    </source>
</evidence>
<sequence>MSSWLKKKLTRKSKKTTDTTDKQEPQPRTKPVVAKQDRNGKWVFRESTVVEINGVTYHKSNPNSNDIYYCNMGGRDNKRCTGKMDTRLRKDGKREWVQFRVGHTNHKKTTKSNAKSPKTEPRSRTPSEPKLKSRHIKRITRTDGTVEEEIIEKY</sequence>
<organism evidence="2 3">
    <name type="scientific">Panagrolaimus davidi</name>
    <dbReference type="NCBI Taxonomy" id="227884"/>
    <lineage>
        <taxon>Eukaryota</taxon>
        <taxon>Metazoa</taxon>
        <taxon>Ecdysozoa</taxon>
        <taxon>Nematoda</taxon>
        <taxon>Chromadorea</taxon>
        <taxon>Rhabditida</taxon>
        <taxon>Tylenchina</taxon>
        <taxon>Panagrolaimomorpha</taxon>
        <taxon>Panagrolaimoidea</taxon>
        <taxon>Panagrolaimidae</taxon>
        <taxon>Panagrolaimus</taxon>
    </lineage>
</organism>
<reference evidence="3" key="1">
    <citation type="submission" date="2022-11" db="UniProtKB">
        <authorList>
            <consortium name="WormBaseParasite"/>
        </authorList>
    </citation>
    <scope>IDENTIFICATION</scope>
</reference>
<feature type="region of interest" description="Disordered" evidence="1">
    <location>
        <begin position="1"/>
        <end position="39"/>
    </location>
</feature>
<feature type="compositionally biased region" description="Basic residues" evidence="1">
    <location>
        <begin position="1"/>
        <end position="14"/>
    </location>
</feature>
<name>A0A914QZ67_9BILA</name>
<dbReference type="Proteomes" id="UP000887578">
    <property type="component" value="Unplaced"/>
</dbReference>
<feature type="region of interest" description="Disordered" evidence="1">
    <location>
        <begin position="91"/>
        <end position="154"/>
    </location>
</feature>
<feature type="compositionally biased region" description="Acidic residues" evidence="1">
    <location>
        <begin position="145"/>
        <end position="154"/>
    </location>
</feature>
<evidence type="ECO:0000313" key="2">
    <source>
        <dbReference type="Proteomes" id="UP000887578"/>
    </source>
</evidence>
<keyword evidence="2" id="KW-1185">Reference proteome</keyword>
<dbReference type="WBParaSite" id="PDA_v2.g9439.t1">
    <property type="protein sequence ID" value="PDA_v2.g9439.t1"/>
    <property type="gene ID" value="PDA_v2.g9439"/>
</dbReference>
<protein>
    <submittedName>
        <fullName evidence="3">Uncharacterized protein</fullName>
    </submittedName>
</protein>